<organism evidence="1 2">
    <name type="scientific">Trichinella pseudospiralis</name>
    <name type="common">Parasitic roundworm</name>
    <dbReference type="NCBI Taxonomy" id="6337"/>
    <lineage>
        <taxon>Eukaryota</taxon>
        <taxon>Metazoa</taxon>
        <taxon>Ecdysozoa</taxon>
        <taxon>Nematoda</taxon>
        <taxon>Enoplea</taxon>
        <taxon>Dorylaimia</taxon>
        <taxon>Trichinellida</taxon>
        <taxon>Trichinellidae</taxon>
        <taxon>Trichinella</taxon>
    </lineage>
</organism>
<dbReference type="AlphaFoldDB" id="A0A0V1G9K2"/>
<comment type="caution">
    <text evidence="1">The sequence shown here is derived from an EMBL/GenBank/DDBJ whole genome shotgun (WGS) entry which is preliminary data.</text>
</comment>
<protein>
    <submittedName>
        <fullName evidence="1">Uncharacterized protein</fullName>
    </submittedName>
</protein>
<evidence type="ECO:0000313" key="2">
    <source>
        <dbReference type="Proteomes" id="UP000054805"/>
    </source>
</evidence>
<gene>
    <name evidence="1" type="ORF">T4B_13787</name>
</gene>
<reference evidence="1 2" key="1">
    <citation type="submission" date="2015-01" db="EMBL/GenBank/DDBJ databases">
        <title>Evolution of Trichinella species and genotypes.</title>
        <authorList>
            <person name="Korhonen P.K."/>
            <person name="Edoardo P."/>
            <person name="Giuseppe L.R."/>
            <person name="Gasser R.B."/>
        </authorList>
    </citation>
    <scope>NUCLEOTIDE SEQUENCE [LARGE SCALE GENOMIC DNA]</scope>
    <source>
        <strain evidence="1">ISS588</strain>
    </source>
</reference>
<dbReference type="EMBL" id="JYDS01004706">
    <property type="protein sequence ID" value="KRY94966.1"/>
    <property type="molecule type" value="Genomic_DNA"/>
</dbReference>
<name>A0A0V1G9K2_TRIPS</name>
<dbReference type="Proteomes" id="UP000054805">
    <property type="component" value="Unassembled WGS sequence"/>
</dbReference>
<accession>A0A0V1G9K2</accession>
<keyword evidence="2" id="KW-1185">Reference proteome</keyword>
<proteinExistence type="predicted"/>
<sequence>MSFNSNVTSKLKSKQIEIAHKFAFNLDNAYI</sequence>
<evidence type="ECO:0000313" key="1">
    <source>
        <dbReference type="EMBL" id="KRY94966.1"/>
    </source>
</evidence>